<dbReference type="EC" id="3.1.-.-" evidence="8"/>
<accession>A0ABW3LKK4</accession>
<dbReference type="InterPro" id="IPR013527">
    <property type="entry name" value="YicC-like_N"/>
</dbReference>
<comment type="caution">
    <text evidence="8">The sequence shown here is derived from an EMBL/GenBank/DDBJ whole genome shotgun (WGS) entry which is preliminary data.</text>
</comment>
<proteinExistence type="inferred from homology"/>
<evidence type="ECO:0000256" key="5">
    <source>
        <dbReference type="ARBA" id="ARBA00035648"/>
    </source>
</evidence>
<sequence length="293" mass="33860">MGNSMTGYGRDVLTDENTTVTVEIRTVNHRFLDFSAKIPRSLLFLEDKIRKIIQSYFQRGRIEVYIGIEGEGFVRKHLKTDWDLLEQYVEQLTKVKNIHHIPGEIPISVISSMPELISVEEMQEHPDGIKDAILNSTKNACEQVVKMRNEEGTHLIRDIVNIMETMQTTVSLLHSSRSSVIEEYRERIHNRLKDYLNENIPLEDSRIYQEIALLAEKGDITEEITRLQSHIDLFKETIKQEGTIGRKLDFISQEMHREANTIGSKSTDAKIGEWVVSLKGDIEKIKEQIQNIE</sequence>
<keyword evidence="3" id="KW-0255">Endonuclease</keyword>
<keyword evidence="4 8" id="KW-0378">Hydrolase</keyword>
<comment type="cofactor">
    <cofactor evidence="1">
        <name>a divalent metal cation</name>
        <dbReference type="ChEBI" id="CHEBI:60240"/>
    </cofactor>
</comment>
<name>A0ABW3LKK4_9BACI</name>
<evidence type="ECO:0000256" key="3">
    <source>
        <dbReference type="ARBA" id="ARBA00022759"/>
    </source>
</evidence>
<dbReference type="EMBL" id="JBHTKJ010000012">
    <property type="protein sequence ID" value="MFD1038044.1"/>
    <property type="molecule type" value="Genomic_DNA"/>
</dbReference>
<dbReference type="PANTHER" id="PTHR30636">
    <property type="entry name" value="UPF0701 PROTEIN YICC"/>
    <property type="match status" value="1"/>
</dbReference>
<evidence type="ECO:0000259" key="7">
    <source>
        <dbReference type="Pfam" id="PF08340"/>
    </source>
</evidence>
<feature type="domain" description="Endoribonuclease YicC-like C-terminal" evidence="7">
    <location>
        <begin position="176"/>
        <end position="293"/>
    </location>
</feature>
<dbReference type="Proteomes" id="UP001597040">
    <property type="component" value="Unassembled WGS sequence"/>
</dbReference>
<keyword evidence="2" id="KW-0540">Nuclease</keyword>
<dbReference type="Pfam" id="PF08340">
    <property type="entry name" value="YicC-like_C"/>
    <property type="match status" value="1"/>
</dbReference>
<dbReference type="PANTHER" id="PTHR30636:SF3">
    <property type="entry name" value="UPF0701 PROTEIN YICC"/>
    <property type="match status" value="1"/>
</dbReference>
<dbReference type="InterPro" id="IPR013551">
    <property type="entry name" value="YicC-like_C"/>
</dbReference>
<dbReference type="Pfam" id="PF03755">
    <property type="entry name" value="YicC-like_N"/>
    <property type="match status" value="1"/>
</dbReference>
<dbReference type="RefSeq" id="WP_390360648.1">
    <property type="nucleotide sequence ID" value="NZ_JBHTKJ010000012.1"/>
</dbReference>
<evidence type="ECO:0000313" key="8">
    <source>
        <dbReference type="EMBL" id="MFD1038044.1"/>
    </source>
</evidence>
<comment type="similarity">
    <text evidence="5">Belongs to the YicC/YloC family.</text>
</comment>
<protein>
    <submittedName>
        <fullName evidence="8">YicC/YloC family endoribonuclease</fullName>
        <ecNumber evidence="8">3.1.-.-</ecNumber>
    </submittedName>
</protein>
<keyword evidence="9" id="KW-1185">Reference proteome</keyword>
<organism evidence="8 9">
    <name type="scientific">Virgibacillus byunsanensis</name>
    <dbReference type="NCBI Taxonomy" id="570945"/>
    <lineage>
        <taxon>Bacteria</taxon>
        <taxon>Bacillati</taxon>
        <taxon>Bacillota</taxon>
        <taxon>Bacilli</taxon>
        <taxon>Bacillales</taxon>
        <taxon>Bacillaceae</taxon>
        <taxon>Virgibacillus</taxon>
    </lineage>
</organism>
<evidence type="ECO:0000259" key="6">
    <source>
        <dbReference type="Pfam" id="PF03755"/>
    </source>
</evidence>
<evidence type="ECO:0000256" key="1">
    <source>
        <dbReference type="ARBA" id="ARBA00001968"/>
    </source>
</evidence>
<gene>
    <name evidence="8" type="ORF">ACFQ3N_06430</name>
</gene>
<evidence type="ECO:0000256" key="4">
    <source>
        <dbReference type="ARBA" id="ARBA00022801"/>
    </source>
</evidence>
<dbReference type="InterPro" id="IPR005229">
    <property type="entry name" value="YicC/YloC-like"/>
</dbReference>
<feature type="domain" description="Endoribonuclease YicC-like N-terminal" evidence="6">
    <location>
        <begin position="3"/>
        <end position="155"/>
    </location>
</feature>
<evidence type="ECO:0000256" key="2">
    <source>
        <dbReference type="ARBA" id="ARBA00022722"/>
    </source>
</evidence>
<evidence type="ECO:0000313" key="9">
    <source>
        <dbReference type="Proteomes" id="UP001597040"/>
    </source>
</evidence>
<dbReference type="NCBIfam" id="TIGR00255">
    <property type="entry name" value="YicC/YloC family endoribonuclease"/>
    <property type="match status" value="1"/>
</dbReference>
<dbReference type="GO" id="GO:0016787">
    <property type="term" value="F:hydrolase activity"/>
    <property type="evidence" value="ECO:0007669"/>
    <property type="project" value="UniProtKB-KW"/>
</dbReference>
<reference evidence="9" key="1">
    <citation type="journal article" date="2019" name="Int. J. Syst. Evol. Microbiol.">
        <title>The Global Catalogue of Microorganisms (GCM) 10K type strain sequencing project: providing services to taxonomists for standard genome sequencing and annotation.</title>
        <authorList>
            <consortium name="The Broad Institute Genomics Platform"/>
            <consortium name="The Broad Institute Genome Sequencing Center for Infectious Disease"/>
            <person name="Wu L."/>
            <person name="Ma J."/>
        </authorList>
    </citation>
    <scope>NUCLEOTIDE SEQUENCE [LARGE SCALE GENOMIC DNA]</scope>
    <source>
        <strain evidence="9">CCUG 56754</strain>
    </source>
</reference>